<accession>A0A0P0NZY5</accession>
<dbReference type="Proteomes" id="UP000056905">
    <property type="component" value="Chromosome"/>
</dbReference>
<dbReference type="EMBL" id="CP013002">
    <property type="protein sequence ID" value="ALL13755.1"/>
    <property type="molecule type" value="Genomic_DNA"/>
</dbReference>
<sequence length="237" mass="25908">MEREKPLVLIWTDGSGSRAAPPRLEASRRLIKAAGATPGPLFGLAGDREFYSAILAQDLGFFTRLLDVMTSALVDNLAEQIVSDPIEEYSPVHDLCSMISTLAAQRAGRILKREIRHLDFDIEFRGSRTRVQQPLEAIVLSPAQLERKASAVAGATELSFEVNRLLQIDPGLLDREALYDRPSGLEALKAPSVTPQYEIAAAPLVASGVFKTLITYRDHIGPLVSGLVAYQSRDVRA</sequence>
<gene>
    <name evidence="1" type="ORF">AQ619_10600</name>
</gene>
<keyword evidence="2" id="KW-1185">Reference proteome</keyword>
<proteinExistence type="predicted"/>
<dbReference type="OrthoDB" id="8058828at2"/>
<evidence type="ECO:0000313" key="1">
    <source>
        <dbReference type="EMBL" id="ALL13755.1"/>
    </source>
</evidence>
<dbReference type="KEGG" id="chq:AQ619_10600"/>
<dbReference type="AlphaFoldDB" id="A0A0P0NZY5"/>
<name>A0A0P0NZY5_9CAUL</name>
<protein>
    <submittedName>
        <fullName evidence="1">Uncharacterized protein</fullName>
    </submittedName>
</protein>
<evidence type="ECO:0000313" key="2">
    <source>
        <dbReference type="Proteomes" id="UP000056905"/>
    </source>
</evidence>
<organism evidence="1 2">
    <name type="scientific">Caulobacter henricii</name>
    <dbReference type="NCBI Taxonomy" id="69395"/>
    <lineage>
        <taxon>Bacteria</taxon>
        <taxon>Pseudomonadati</taxon>
        <taxon>Pseudomonadota</taxon>
        <taxon>Alphaproteobacteria</taxon>
        <taxon>Caulobacterales</taxon>
        <taxon>Caulobacteraceae</taxon>
        <taxon>Caulobacter</taxon>
    </lineage>
</organism>
<dbReference type="STRING" id="69395.AQ619_10600"/>
<reference evidence="1 2" key="1">
    <citation type="submission" date="2015-10" db="EMBL/GenBank/DDBJ databases">
        <title>Conservation of the essential genome among Caulobacter and Brevundimonas species.</title>
        <authorList>
            <person name="Scott D."/>
            <person name="Ely B."/>
        </authorList>
    </citation>
    <scope>NUCLEOTIDE SEQUENCE [LARGE SCALE GENOMIC DNA]</scope>
    <source>
        <strain evidence="1 2">CB4</strain>
    </source>
</reference>